<accession>A0A2N3LWB0</accession>
<dbReference type="OrthoDB" id="8373351at2"/>
<reference evidence="2 3" key="1">
    <citation type="submission" date="2017-12" db="EMBL/GenBank/DDBJ databases">
        <title>Anaerobic carbon monoxide metabolism by Pleomorphomonas carboxyditropha sp. nov., a new mesophilic hydrogenogenic carboxidotroph.</title>
        <authorList>
            <person name="Esquivel-Elizondo S."/>
            <person name="Krajmalnik-Brown R."/>
        </authorList>
    </citation>
    <scope>NUCLEOTIDE SEQUENCE [LARGE SCALE GENOMIC DNA]</scope>
    <source>
        <strain evidence="2 3">R5-392</strain>
    </source>
</reference>
<evidence type="ECO:0008006" key="4">
    <source>
        <dbReference type="Google" id="ProtNLM"/>
    </source>
</evidence>
<dbReference type="EMBL" id="PJNW01000009">
    <property type="protein sequence ID" value="PKR88867.1"/>
    <property type="molecule type" value="Genomic_DNA"/>
</dbReference>
<feature type="signal peptide" evidence="1">
    <location>
        <begin position="1"/>
        <end position="25"/>
    </location>
</feature>
<comment type="caution">
    <text evidence="2">The sequence shown here is derived from an EMBL/GenBank/DDBJ whole genome shotgun (WGS) entry which is preliminary data.</text>
</comment>
<evidence type="ECO:0000313" key="2">
    <source>
        <dbReference type="EMBL" id="PKR88867.1"/>
    </source>
</evidence>
<proteinExistence type="predicted"/>
<name>A0A2N3LWB0_9HYPH</name>
<feature type="chain" id="PRO_5014904360" description="DUF995 domain-containing protein" evidence="1">
    <location>
        <begin position="26"/>
        <end position="127"/>
    </location>
</feature>
<dbReference type="Proteomes" id="UP000233491">
    <property type="component" value="Unassembled WGS sequence"/>
</dbReference>
<keyword evidence="3" id="KW-1185">Reference proteome</keyword>
<evidence type="ECO:0000256" key="1">
    <source>
        <dbReference type="SAM" id="SignalP"/>
    </source>
</evidence>
<gene>
    <name evidence="2" type="ORF">CXZ10_12150</name>
</gene>
<dbReference type="AlphaFoldDB" id="A0A2N3LWB0"/>
<protein>
    <recommendedName>
        <fullName evidence="4">DUF995 domain-containing protein</fullName>
    </recommendedName>
</protein>
<evidence type="ECO:0000313" key="3">
    <source>
        <dbReference type="Proteomes" id="UP000233491"/>
    </source>
</evidence>
<sequence>MFMPLKRMVIGATVALIAVTGAAQAESYAKLAQQGYKLGKLTTGKSGLPGWVASNGEKQYFCKLKAARAYVGKKGMVMFSTGGRQIEVDRATYDAAIGGPDPSIPQLSDLKAGRVKPDDVDACLPLS</sequence>
<keyword evidence="1" id="KW-0732">Signal</keyword>
<organism evidence="2 3">
    <name type="scientific">Pleomorphomonas diazotrophica</name>
    <dbReference type="NCBI Taxonomy" id="1166257"/>
    <lineage>
        <taxon>Bacteria</taxon>
        <taxon>Pseudomonadati</taxon>
        <taxon>Pseudomonadota</taxon>
        <taxon>Alphaproteobacteria</taxon>
        <taxon>Hyphomicrobiales</taxon>
        <taxon>Pleomorphomonadaceae</taxon>
        <taxon>Pleomorphomonas</taxon>
    </lineage>
</organism>